<dbReference type="HAMAP" id="MF_01077">
    <property type="entry name" value="RimP"/>
    <property type="match status" value="1"/>
</dbReference>
<dbReference type="PANTHER" id="PTHR33867:SF1">
    <property type="entry name" value="RIBOSOME MATURATION FACTOR RIMP"/>
    <property type="match status" value="1"/>
</dbReference>
<dbReference type="NCBIfam" id="NF000932">
    <property type="entry name" value="PRK00092.2-5"/>
    <property type="match status" value="1"/>
</dbReference>
<dbReference type="Proteomes" id="UP000700706">
    <property type="component" value="Unassembled WGS sequence"/>
</dbReference>
<reference evidence="7" key="1">
    <citation type="submission" date="2020-06" db="EMBL/GenBank/DDBJ databases">
        <title>Stable isotope informed genome-resolved metagenomics uncovers potential trophic interactions in rhizosphere soil.</title>
        <authorList>
            <person name="Starr E.P."/>
            <person name="Shi S."/>
            <person name="Blazewicz S.J."/>
            <person name="Koch B.J."/>
            <person name="Probst A.J."/>
            <person name="Hungate B.A."/>
            <person name="Pett-Ridge J."/>
            <person name="Firestone M.K."/>
            <person name="Banfield J.F."/>
        </authorList>
    </citation>
    <scope>NUCLEOTIDE SEQUENCE</scope>
    <source>
        <strain evidence="7">YM_69_17</strain>
    </source>
</reference>
<evidence type="ECO:0000256" key="2">
    <source>
        <dbReference type="ARBA" id="ARBA00022517"/>
    </source>
</evidence>
<gene>
    <name evidence="3 7" type="primary">rimP</name>
    <name evidence="7" type="ORF">JF625_18425</name>
</gene>
<dbReference type="GO" id="GO:0005829">
    <property type="term" value="C:cytosol"/>
    <property type="evidence" value="ECO:0007669"/>
    <property type="project" value="TreeGrafter"/>
</dbReference>
<dbReference type="FunFam" id="3.30.300.70:FF:000001">
    <property type="entry name" value="Ribosome maturation factor RimP"/>
    <property type="match status" value="1"/>
</dbReference>
<evidence type="ECO:0000256" key="1">
    <source>
        <dbReference type="ARBA" id="ARBA00022490"/>
    </source>
</evidence>
<dbReference type="CDD" id="cd01734">
    <property type="entry name" value="YlxS_C"/>
    <property type="match status" value="1"/>
</dbReference>
<evidence type="ECO:0000259" key="5">
    <source>
        <dbReference type="Pfam" id="PF02576"/>
    </source>
</evidence>
<dbReference type="PANTHER" id="PTHR33867">
    <property type="entry name" value="RIBOSOME MATURATION FACTOR RIMP"/>
    <property type="match status" value="1"/>
</dbReference>
<evidence type="ECO:0000256" key="3">
    <source>
        <dbReference type="HAMAP-Rule" id="MF_01077"/>
    </source>
</evidence>
<dbReference type="SUPFAM" id="SSF74942">
    <property type="entry name" value="YhbC-like, C-terminal domain"/>
    <property type="match status" value="1"/>
</dbReference>
<dbReference type="EMBL" id="JAEKLZ010000254">
    <property type="protein sequence ID" value="MBW8727108.1"/>
    <property type="molecule type" value="Genomic_DNA"/>
</dbReference>
<comment type="similarity">
    <text evidence="3">Belongs to the RimP family.</text>
</comment>
<dbReference type="InterPro" id="IPR035956">
    <property type="entry name" value="RimP_N_sf"/>
</dbReference>
<feature type="region of interest" description="Disordered" evidence="4">
    <location>
        <begin position="168"/>
        <end position="189"/>
    </location>
</feature>
<evidence type="ECO:0000259" key="6">
    <source>
        <dbReference type="Pfam" id="PF17384"/>
    </source>
</evidence>
<comment type="caution">
    <text evidence="7">The sequence shown here is derived from an EMBL/GenBank/DDBJ whole genome shotgun (WGS) entry which is preliminary data.</text>
</comment>
<protein>
    <recommendedName>
        <fullName evidence="3">Ribosome maturation factor RimP</fullName>
    </recommendedName>
</protein>
<dbReference type="AlphaFoldDB" id="A0A952FL74"/>
<dbReference type="SUPFAM" id="SSF75420">
    <property type="entry name" value="YhbC-like, N-terminal domain"/>
    <property type="match status" value="1"/>
</dbReference>
<evidence type="ECO:0000313" key="7">
    <source>
        <dbReference type="EMBL" id="MBW8727108.1"/>
    </source>
</evidence>
<name>A0A952FL74_9PROT</name>
<evidence type="ECO:0000256" key="4">
    <source>
        <dbReference type="SAM" id="MobiDB-lite"/>
    </source>
</evidence>
<dbReference type="InterPro" id="IPR003728">
    <property type="entry name" value="Ribosome_maturation_RimP"/>
</dbReference>
<comment type="subcellular location">
    <subcellularLocation>
        <location evidence="3">Cytoplasm</location>
    </subcellularLocation>
</comment>
<accession>A0A952FL74</accession>
<keyword evidence="2 3" id="KW-0690">Ribosome biogenesis</keyword>
<feature type="domain" description="Ribosome maturation factor RimP N-terminal" evidence="5">
    <location>
        <begin position="10"/>
        <end position="84"/>
    </location>
</feature>
<comment type="function">
    <text evidence="3">Required for maturation of 30S ribosomal subunits.</text>
</comment>
<dbReference type="Pfam" id="PF17384">
    <property type="entry name" value="DUF150_C"/>
    <property type="match status" value="1"/>
</dbReference>
<feature type="domain" description="Ribosome maturation factor RimP C-terminal" evidence="6">
    <location>
        <begin position="87"/>
        <end position="154"/>
    </location>
</feature>
<dbReference type="InterPro" id="IPR028998">
    <property type="entry name" value="RimP_C"/>
</dbReference>
<evidence type="ECO:0000313" key="8">
    <source>
        <dbReference type="Proteomes" id="UP000700706"/>
    </source>
</evidence>
<keyword evidence="1 3" id="KW-0963">Cytoplasm</keyword>
<dbReference type="InterPro" id="IPR036847">
    <property type="entry name" value="RimP_C_sf"/>
</dbReference>
<dbReference type="Gene3D" id="2.30.30.180">
    <property type="entry name" value="Ribosome maturation factor RimP, C-terminal domain"/>
    <property type="match status" value="1"/>
</dbReference>
<organism evidence="7 8">
    <name type="scientific">Inquilinus limosus</name>
    <dbReference type="NCBI Taxonomy" id="171674"/>
    <lineage>
        <taxon>Bacteria</taxon>
        <taxon>Pseudomonadati</taxon>
        <taxon>Pseudomonadota</taxon>
        <taxon>Alphaproteobacteria</taxon>
        <taxon>Rhodospirillales</taxon>
        <taxon>Rhodospirillaceae</taxon>
        <taxon>Inquilinus</taxon>
    </lineage>
</organism>
<proteinExistence type="inferred from homology"/>
<dbReference type="Gene3D" id="3.30.300.70">
    <property type="entry name" value="RimP-like superfamily, N-terminal"/>
    <property type="match status" value="1"/>
</dbReference>
<dbReference type="GO" id="GO:0006412">
    <property type="term" value="P:translation"/>
    <property type="evidence" value="ECO:0007669"/>
    <property type="project" value="TreeGrafter"/>
</dbReference>
<dbReference type="Pfam" id="PF02576">
    <property type="entry name" value="RimP_N"/>
    <property type="match status" value="1"/>
</dbReference>
<sequence length="189" mass="20533">MTQVDQVRAIVAPSLEAMGYEVVRVLMTGGEHRPQLQIMAERIDRIGMTVEDCAEISRAVSAILDVEDPIPTAYTLEVSSPGIDRPLTRLADYERFLGHEARLETRIPVDGRKRFRGVLAGVEGEAVLLRSEEIGEEPVRLPFAEIHRGKLILTDALIEAAATEVEEAEAAAAAAAPRPDTPLADAQDA</sequence>
<dbReference type="GO" id="GO:0000028">
    <property type="term" value="P:ribosomal small subunit assembly"/>
    <property type="evidence" value="ECO:0007669"/>
    <property type="project" value="TreeGrafter"/>
</dbReference>
<dbReference type="InterPro" id="IPR028989">
    <property type="entry name" value="RimP_N"/>
</dbReference>